<sequence>MNKRFRDINNNKIKELANSQDLFLFLDGVHYFIKQYSQGKVFFNQDKIKRFQEIAANFLGKSITFYHNEMVQTYVAQYNDFNLILSKNFPDLFQKEIEVSQQNIFNKKEMAHPMENVKKTVLFYNESTGSELMSRAGQLGRDLLEIGSRAENSRVSDTEETNILEASVQFLKKKDTSILDLLQSLIKNVENYPDKEIFSENINHMGLLIQLKNSSLERLENNPVEYVNKFLTGISDTQSHIEYFCSYFHRLVHIKKYGNREYGEEYYDFRSKQFNEKKFFDMCKTELNDFPDLQNFFKRYCNTFKKLRNIRSHQVAGEVKVFHNGFISIPNINNKKGKRFDYREKREKMITYGVFINKIKLHTYSPYNESEDIFVTLE</sequence>
<organism evidence="1">
    <name type="scientific">marine sediment metagenome</name>
    <dbReference type="NCBI Taxonomy" id="412755"/>
    <lineage>
        <taxon>unclassified sequences</taxon>
        <taxon>metagenomes</taxon>
        <taxon>ecological metagenomes</taxon>
    </lineage>
</organism>
<accession>A0A0F9SZ25</accession>
<proteinExistence type="predicted"/>
<evidence type="ECO:0000313" key="1">
    <source>
        <dbReference type="EMBL" id="KKN67842.1"/>
    </source>
</evidence>
<dbReference type="EMBL" id="LAZR01000464">
    <property type="protein sequence ID" value="KKN67842.1"/>
    <property type="molecule type" value="Genomic_DNA"/>
</dbReference>
<comment type="caution">
    <text evidence="1">The sequence shown here is derived from an EMBL/GenBank/DDBJ whole genome shotgun (WGS) entry which is preliminary data.</text>
</comment>
<protein>
    <submittedName>
        <fullName evidence="1">Uncharacterized protein</fullName>
    </submittedName>
</protein>
<reference evidence="1" key="1">
    <citation type="journal article" date="2015" name="Nature">
        <title>Complex archaea that bridge the gap between prokaryotes and eukaryotes.</title>
        <authorList>
            <person name="Spang A."/>
            <person name="Saw J.H."/>
            <person name="Jorgensen S.L."/>
            <person name="Zaremba-Niedzwiedzka K."/>
            <person name="Martijn J."/>
            <person name="Lind A.E."/>
            <person name="van Eijk R."/>
            <person name="Schleper C."/>
            <person name="Guy L."/>
            <person name="Ettema T.J."/>
        </authorList>
    </citation>
    <scope>NUCLEOTIDE SEQUENCE</scope>
</reference>
<gene>
    <name evidence="1" type="ORF">LCGC14_0457220</name>
</gene>
<name>A0A0F9SZ25_9ZZZZ</name>
<dbReference type="AlphaFoldDB" id="A0A0F9SZ25"/>